<evidence type="ECO:0000256" key="5">
    <source>
        <dbReference type="ARBA" id="ARBA00022679"/>
    </source>
</evidence>
<feature type="binding site" evidence="18">
    <location>
        <position position="402"/>
    </location>
    <ligand>
        <name>acetyl-CoA</name>
        <dbReference type="ChEBI" id="CHEBI:57288"/>
    </ligand>
</feature>
<feature type="binding site" evidence="18">
    <location>
        <position position="377"/>
    </location>
    <ligand>
        <name>acetyl-CoA</name>
        <dbReference type="ChEBI" id="CHEBI:57288"/>
    </ligand>
</feature>
<evidence type="ECO:0000256" key="8">
    <source>
        <dbReference type="ARBA" id="ARBA00022737"/>
    </source>
</evidence>
<dbReference type="GO" id="GO:0000287">
    <property type="term" value="F:magnesium ion binding"/>
    <property type="evidence" value="ECO:0007669"/>
    <property type="project" value="UniProtKB-UniRule"/>
</dbReference>
<name>A0A238HEB5_9NEIS</name>
<feature type="binding site" evidence="18">
    <location>
        <position position="151"/>
    </location>
    <ligand>
        <name>UDP-N-acetyl-alpha-D-glucosamine</name>
        <dbReference type="ChEBI" id="CHEBI:57705"/>
    </ligand>
</feature>
<evidence type="ECO:0000313" key="21">
    <source>
        <dbReference type="EMBL" id="SMQ11692.1"/>
    </source>
</evidence>
<feature type="binding site" evidence="18">
    <location>
        <begin position="383"/>
        <end position="384"/>
    </location>
    <ligand>
        <name>acetyl-CoA</name>
        <dbReference type="ChEBI" id="CHEBI:57288"/>
    </ligand>
</feature>
<keyword evidence="13 18" id="KW-0012">Acyltransferase</keyword>
<dbReference type="GO" id="GO:0000902">
    <property type="term" value="P:cell morphogenesis"/>
    <property type="evidence" value="ECO:0007669"/>
    <property type="project" value="UniProtKB-UniRule"/>
</dbReference>
<feature type="region of interest" description="Linker" evidence="18">
    <location>
        <begin position="227"/>
        <end position="247"/>
    </location>
</feature>
<evidence type="ECO:0000256" key="4">
    <source>
        <dbReference type="ARBA" id="ARBA00022490"/>
    </source>
</evidence>
<dbReference type="InterPro" id="IPR001451">
    <property type="entry name" value="Hexapep"/>
</dbReference>
<feature type="region of interest" description="Pyrophosphorylase" evidence="18">
    <location>
        <begin position="1"/>
        <end position="226"/>
    </location>
</feature>
<evidence type="ECO:0000256" key="14">
    <source>
        <dbReference type="ARBA" id="ARBA00023316"/>
    </source>
</evidence>
<dbReference type="GO" id="GO:0005737">
    <property type="term" value="C:cytoplasm"/>
    <property type="evidence" value="ECO:0007669"/>
    <property type="project" value="UniProtKB-SubCell"/>
</dbReference>
<keyword evidence="9 18" id="KW-0460">Magnesium</keyword>
<dbReference type="CDD" id="cd02540">
    <property type="entry name" value="GT2_GlmU_N_bac"/>
    <property type="match status" value="1"/>
</dbReference>
<evidence type="ECO:0000256" key="13">
    <source>
        <dbReference type="ARBA" id="ARBA00023315"/>
    </source>
</evidence>
<evidence type="ECO:0000256" key="18">
    <source>
        <dbReference type="HAMAP-Rule" id="MF_01631"/>
    </source>
</evidence>
<feature type="binding site" evidence="18">
    <location>
        <begin position="100"/>
        <end position="102"/>
    </location>
    <ligand>
        <name>UDP-N-acetyl-alpha-D-glucosamine</name>
        <dbReference type="ChEBI" id="CHEBI:57705"/>
    </ligand>
</feature>
<dbReference type="InterPro" id="IPR005882">
    <property type="entry name" value="Bifunctional_GlmU"/>
</dbReference>
<dbReference type="CDD" id="cd03353">
    <property type="entry name" value="LbH_GlmU_C"/>
    <property type="match status" value="1"/>
</dbReference>
<dbReference type="GO" id="GO:0003977">
    <property type="term" value="F:UDP-N-acetylglucosamine diphosphorylase activity"/>
    <property type="evidence" value="ECO:0007669"/>
    <property type="project" value="UniProtKB-UniRule"/>
</dbReference>
<dbReference type="GO" id="GO:0008360">
    <property type="term" value="P:regulation of cell shape"/>
    <property type="evidence" value="ECO:0007669"/>
    <property type="project" value="UniProtKB-KW"/>
</dbReference>
<comment type="pathway">
    <text evidence="18">Nucleotide-sugar biosynthesis; UDP-N-acetyl-alpha-D-glucosamine biosynthesis; N-acetyl-alpha-D-glucosamine 1-phosphate from alpha-D-glucosamine 6-phosphate (route II): step 2/2.</text>
</comment>
<dbReference type="OrthoDB" id="9775031at2"/>
<dbReference type="Gene3D" id="2.160.10.10">
    <property type="entry name" value="Hexapeptide repeat proteins"/>
    <property type="match status" value="1"/>
</dbReference>
<keyword evidence="6 18" id="KW-0548">Nucleotidyltransferase</keyword>
<evidence type="ECO:0000259" key="20">
    <source>
        <dbReference type="Pfam" id="PF25087"/>
    </source>
</evidence>
<evidence type="ECO:0000256" key="16">
    <source>
        <dbReference type="ARBA" id="ARBA00048493"/>
    </source>
</evidence>
<evidence type="ECO:0000256" key="9">
    <source>
        <dbReference type="ARBA" id="ARBA00022842"/>
    </source>
</evidence>
<feature type="binding site" evidence="18">
    <location>
        <position position="363"/>
    </location>
    <ligand>
        <name>UDP-N-acetyl-alpha-D-glucosamine</name>
        <dbReference type="ChEBI" id="CHEBI:57705"/>
    </ligand>
</feature>
<dbReference type="AlphaFoldDB" id="A0A238HEB5"/>
<dbReference type="InterPro" id="IPR025877">
    <property type="entry name" value="MobA-like_NTP_Trfase"/>
</dbReference>
<organism evidence="21">
    <name type="scientific">Kingella negevensis</name>
    <dbReference type="NCBI Taxonomy" id="1522312"/>
    <lineage>
        <taxon>Bacteria</taxon>
        <taxon>Pseudomonadati</taxon>
        <taxon>Pseudomonadota</taxon>
        <taxon>Betaproteobacteria</taxon>
        <taxon>Neisseriales</taxon>
        <taxon>Neisseriaceae</taxon>
        <taxon>Kingella</taxon>
    </lineage>
</organism>
<evidence type="ECO:0000256" key="7">
    <source>
        <dbReference type="ARBA" id="ARBA00022723"/>
    </source>
</evidence>
<feature type="active site" description="Proton acceptor" evidence="18">
    <location>
        <position position="360"/>
    </location>
</feature>
<comment type="cofactor">
    <cofactor evidence="18">
        <name>Mg(2+)</name>
        <dbReference type="ChEBI" id="CHEBI:18420"/>
    </cofactor>
    <text evidence="18">Binds 1 Mg(2+) ion per subunit.</text>
</comment>
<feature type="binding site" evidence="18">
    <location>
        <position position="224"/>
    </location>
    <ligand>
        <name>Mg(2+)</name>
        <dbReference type="ChEBI" id="CHEBI:18420"/>
    </ligand>
</feature>
<protein>
    <recommendedName>
        <fullName evidence="18">Bifunctional protein GlmU</fullName>
    </recommendedName>
    <domain>
        <recommendedName>
            <fullName evidence="18">UDP-N-acetylglucosamine pyrophosphorylase</fullName>
            <ecNumber evidence="18">2.7.7.23</ecNumber>
        </recommendedName>
        <alternativeName>
            <fullName evidence="18">N-acetylglucosamine-1-phosphate uridyltransferase</fullName>
        </alternativeName>
    </domain>
    <domain>
        <recommendedName>
            <fullName evidence="18">Glucosamine-1-phosphate N-acetyltransferase</fullName>
            <ecNumber evidence="18">2.3.1.157</ecNumber>
        </recommendedName>
    </domain>
</protein>
<keyword evidence="14 18" id="KW-0961">Cell wall biogenesis/degradation</keyword>
<dbReference type="InterPro" id="IPR056729">
    <property type="entry name" value="GMPPB_C"/>
</dbReference>
<evidence type="ECO:0000256" key="3">
    <source>
        <dbReference type="ARBA" id="ARBA00007947"/>
    </source>
</evidence>
<dbReference type="HAMAP" id="MF_01631">
    <property type="entry name" value="GlmU"/>
    <property type="match status" value="1"/>
</dbReference>
<feature type="binding site" evidence="18">
    <location>
        <begin position="78"/>
        <end position="79"/>
    </location>
    <ligand>
        <name>UDP-N-acetyl-alpha-D-glucosamine</name>
        <dbReference type="ChEBI" id="CHEBI:57705"/>
    </ligand>
</feature>
<feature type="binding site" evidence="18">
    <location>
        <position position="420"/>
    </location>
    <ligand>
        <name>acetyl-CoA</name>
        <dbReference type="ChEBI" id="CHEBI:57288"/>
    </ligand>
</feature>
<evidence type="ECO:0000256" key="12">
    <source>
        <dbReference type="ARBA" id="ARBA00023268"/>
    </source>
</evidence>
<keyword evidence="5 18" id="KW-0808">Transferase</keyword>
<feature type="binding site" evidence="18">
    <location>
        <position position="166"/>
    </location>
    <ligand>
        <name>UDP-N-acetyl-alpha-D-glucosamine</name>
        <dbReference type="ChEBI" id="CHEBI:57705"/>
    </ligand>
</feature>
<reference evidence="21" key="1">
    <citation type="submission" date="2017-05" db="EMBL/GenBank/DDBJ databases">
        <authorList>
            <person name="Song R."/>
            <person name="Chenine A.L."/>
            <person name="Ruprecht R.M."/>
        </authorList>
    </citation>
    <scope>NUCLEOTIDE SEQUENCE</scope>
    <source>
        <strain evidence="21">Kingella_eburonensis</strain>
    </source>
</reference>
<reference evidence="22 23" key="2">
    <citation type="submission" date="2017-06" db="EMBL/GenBank/DDBJ databases">
        <authorList>
            <person name="Kim H.J."/>
            <person name="Triplett B.A."/>
        </authorList>
    </citation>
    <scope>NUCLEOTIDE SEQUENCE [LARGE SCALE GENOMIC DNA]</scope>
    <source>
        <strain evidence="22">Kingella_eburonensis</strain>
    </source>
</reference>
<dbReference type="EMBL" id="FXUV01000001">
    <property type="protein sequence ID" value="SMQ11692.1"/>
    <property type="molecule type" value="Genomic_DNA"/>
</dbReference>
<dbReference type="NCBIfam" id="TIGR01173">
    <property type="entry name" value="glmU"/>
    <property type="match status" value="1"/>
</dbReference>
<gene>
    <name evidence="18 21" type="primary">glmU</name>
    <name evidence="21" type="ORF">KEBURONENSIS_00046</name>
</gene>
<dbReference type="Pfam" id="PF12804">
    <property type="entry name" value="NTP_transf_3"/>
    <property type="match status" value="1"/>
</dbReference>
<dbReference type="EC" id="2.3.1.157" evidence="18"/>
<evidence type="ECO:0000256" key="10">
    <source>
        <dbReference type="ARBA" id="ARBA00022960"/>
    </source>
</evidence>
<comment type="similarity">
    <text evidence="3 18">In the N-terminal section; belongs to the N-acetylglucosamine-1-phosphate uridyltransferase family.</text>
</comment>
<comment type="subunit">
    <text evidence="18">Homotrimer.</text>
</comment>
<dbReference type="InterPro" id="IPR038009">
    <property type="entry name" value="GlmU_C_LbH"/>
</dbReference>
<feature type="domain" description="MobA-like NTP transferase" evidence="19">
    <location>
        <begin position="6"/>
        <end position="121"/>
    </location>
</feature>
<feature type="binding site" evidence="18">
    <location>
        <position position="374"/>
    </location>
    <ligand>
        <name>UDP-N-acetyl-alpha-D-glucosamine</name>
        <dbReference type="ChEBI" id="CHEBI:57705"/>
    </ligand>
</feature>
<dbReference type="Pfam" id="PF00132">
    <property type="entry name" value="Hexapep"/>
    <property type="match status" value="1"/>
</dbReference>
<evidence type="ECO:0000313" key="22">
    <source>
        <dbReference type="EMBL" id="SNB51128.1"/>
    </source>
</evidence>
<dbReference type="SUPFAM" id="SSF53448">
    <property type="entry name" value="Nucleotide-diphospho-sugar transferases"/>
    <property type="match status" value="1"/>
</dbReference>
<comment type="pathway">
    <text evidence="18">Bacterial outer membrane biogenesis; LPS lipid A biosynthesis.</text>
</comment>
<feature type="binding site" evidence="18">
    <location>
        <position position="102"/>
    </location>
    <ligand>
        <name>Mg(2+)</name>
        <dbReference type="ChEBI" id="CHEBI:18420"/>
    </ligand>
</feature>
<dbReference type="SUPFAM" id="SSF51161">
    <property type="entry name" value="Trimeric LpxA-like enzymes"/>
    <property type="match status" value="1"/>
</dbReference>
<dbReference type="InterPro" id="IPR050065">
    <property type="entry name" value="GlmU-like"/>
</dbReference>
<feature type="binding site" evidence="18">
    <location>
        <position position="22"/>
    </location>
    <ligand>
        <name>UDP-N-acetyl-alpha-D-glucosamine</name>
        <dbReference type="ChEBI" id="CHEBI:57705"/>
    </ligand>
</feature>
<evidence type="ECO:0000256" key="17">
    <source>
        <dbReference type="ARBA" id="ARBA00049628"/>
    </source>
</evidence>
<proteinExistence type="inferred from homology"/>
<dbReference type="UniPathway" id="UPA00113">
    <property type="reaction ID" value="UER00532"/>
</dbReference>
<dbReference type="STRING" id="1522312.GCA_900177895_02146"/>
<dbReference type="Proteomes" id="UP000215450">
    <property type="component" value="Unassembled WGS sequence"/>
</dbReference>
<dbReference type="RefSeq" id="WP_095061812.1">
    <property type="nucleotide sequence ID" value="NZ_FXUV02000001.1"/>
</dbReference>
<keyword evidence="8 18" id="KW-0677">Repeat</keyword>
<evidence type="ECO:0000256" key="11">
    <source>
        <dbReference type="ARBA" id="ARBA00022984"/>
    </source>
</evidence>
<comment type="pathway">
    <text evidence="18">Nucleotide-sugar biosynthesis; UDP-N-acetyl-alpha-D-glucosamine biosynthesis; UDP-N-acetyl-alpha-D-glucosamine from N-acetyl-alpha-D-glucosamine 1-phosphate: step 1/1.</text>
</comment>
<dbReference type="InterPro" id="IPR029044">
    <property type="entry name" value="Nucleotide-diphossugar_trans"/>
</dbReference>
<feature type="binding site" evidence="18">
    <location>
        <begin position="8"/>
        <end position="11"/>
    </location>
    <ligand>
        <name>UDP-N-acetyl-alpha-D-glucosamine</name>
        <dbReference type="ChEBI" id="CHEBI:57705"/>
    </ligand>
</feature>
<comment type="similarity">
    <text evidence="2 18">In the C-terminal section; belongs to the transferase hexapeptide repeat family.</text>
</comment>
<dbReference type="GO" id="GO:0019134">
    <property type="term" value="F:glucosamine-1-phosphate N-acetyltransferase activity"/>
    <property type="evidence" value="ECO:0007669"/>
    <property type="project" value="UniProtKB-UniRule"/>
</dbReference>
<dbReference type="PANTHER" id="PTHR43584:SF3">
    <property type="entry name" value="BIFUNCTIONAL PROTEIN GLMU"/>
    <property type="match status" value="1"/>
</dbReference>
<dbReference type="GO" id="GO:0009252">
    <property type="term" value="P:peptidoglycan biosynthetic process"/>
    <property type="evidence" value="ECO:0007669"/>
    <property type="project" value="UniProtKB-UniRule"/>
</dbReference>
<keyword evidence="11 18" id="KW-0573">Peptidoglycan synthesis</keyword>
<dbReference type="PANTHER" id="PTHR43584">
    <property type="entry name" value="NUCLEOTIDYL TRANSFERASE"/>
    <property type="match status" value="1"/>
</dbReference>
<keyword evidence="4 18" id="KW-0963">Cytoplasm</keyword>
<feature type="binding site" evidence="18">
    <location>
        <position position="136"/>
    </location>
    <ligand>
        <name>UDP-N-acetyl-alpha-D-glucosamine</name>
        <dbReference type="ChEBI" id="CHEBI:57705"/>
    </ligand>
</feature>
<accession>A0A238HEB5</accession>
<keyword evidence="7 18" id="KW-0479">Metal-binding</keyword>
<feature type="binding site" evidence="18">
    <location>
        <position position="348"/>
    </location>
    <ligand>
        <name>UDP-N-acetyl-alpha-D-glucosamine</name>
        <dbReference type="ChEBI" id="CHEBI:57705"/>
    </ligand>
</feature>
<sequence>MSLHIIILAAGKGTRMYSKLPKVLHQIGGKSMLEHVIDTAATLQPESINVVIGHGKDLVLQQLSHKQVNWVEQTEQLGTGHAVKMALPHISQNGKTLVLYGDVPLINKENLTNLLAQAGEGVGILTDIMGNPTGYGRIIRNAQNQVTAIVEEKDANAEQKTINEVNTGIFVLPNAHLANWLNALQSNNAQGEYYLTDVVGLAVRDNVAVTPHPVSAHYLAAGVNNKLQLGELANIYRNHRAAEVMLAGVTLLDSFSFHLRGSLKHGQDVIIDANCILEGEVELGDDVRIGANCVIKNAKIAAGTVIAPFSHLEDCVIGENAQIGPFARLRPNAVLADEVHIGNFVEVKNSTIGKGSKANHLTYLGDTTIGTKTNIGAGTITCNYDGVNKHKTVIGDKVRIGSHTSLVAPVTVGNKVTTGAGSVITKNCEDGKLVVARAKQVTIEGWVRPEKPAKK</sequence>
<dbReference type="InterPro" id="IPR011004">
    <property type="entry name" value="Trimer_LpxA-like_sf"/>
</dbReference>
<dbReference type="EC" id="2.7.7.23" evidence="18"/>
<dbReference type="GO" id="GO:0009245">
    <property type="term" value="P:lipid A biosynthetic process"/>
    <property type="evidence" value="ECO:0007669"/>
    <property type="project" value="UniProtKB-UniRule"/>
</dbReference>
<comment type="catalytic activity">
    <reaction evidence="16 18">
        <text>N-acetyl-alpha-D-glucosamine 1-phosphate + UTP + H(+) = UDP-N-acetyl-alpha-D-glucosamine + diphosphate</text>
        <dbReference type="Rhea" id="RHEA:13509"/>
        <dbReference type="ChEBI" id="CHEBI:15378"/>
        <dbReference type="ChEBI" id="CHEBI:33019"/>
        <dbReference type="ChEBI" id="CHEBI:46398"/>
        <dbReference type="ChEBI" id="CHEBI:57705"/>
        <dbReference type="ChEBI" id="CHEBI:57776"/>
        <dbReference type="EC" id="2.7.7.23"/>
    </reaction>
</comment>
<evidence type="ECO:0000256" key="6">
    <source>
        <dbReference type="ARBA" id="ARBA00022695"/>
    </source>
</evidence>
<comment type="subcellular location">
    <subcellularLocation>
        <location evidence="1 18">Cytoplasm</location>
    </subcellularLocation>
</comment>
<feature type="binding site" evidence="18">
    <location>
        <position position="437"/>
    </location>
    <ligand>
        <name>acetyl-CoA</name>
        <dbReference type="ChEBI" id="CHEBI:57288"/>
    </ligand>
</feature>
<evidence type="ECO:0000256" key="15">
    <source>
        <dbReference type="ARBA" id="ARBA00048247"/>
    </source>
</evidence>
<dbReference type="GO" id="GO:0071555">
    <property type="term" value="P:cell wall organization"/>
    <property type="evidence" value="ECO:0007669"/>
    <property type="project" value="UniProtKB-KW"/>
</dbReference>
<comment type="function">
    <text evidence="17 18">Catalyzes the last two sequential reactions in the de novo biosynthetic pathway for UDP-N-acetylglucosamine (UDP-GlcNAc). The C-terminal domain catalyzes the transfer of acetyl group from acetyl coenzyme A to glucosamine-1-phosphate (GlcN-1-P) to produce N-acetylglucosamine-1-phosphate (GlcNAc-1-P), which is converted into UDP-GlcNAc by the transfer of uridine 5-monophosphate (from uridine 5-triphosphate), a reaction catalyzed by the N-terminal domain.</text>
</comment>
<evidence type="ECO:0000256" key="1">
    <source>
        <dbReference type="ARBA" id="ARBA00004496"/>
    </source>
</evidence>
<dbReference type="GO" id="GO:0006048">
    <property type="term" value="P:UDP-N-acetylglucosamine biosynthetic process"/>
    <property type="evidence" value="ECO:0007669"/>
    <property type="project" value="UniProtKB-UniPathway"/>
</dbReference>
<keyword evidence="10 18" id="KW-0133">Cell shape</keyword>
<feature type="region of interest" description="N-acetyltransferase" evidence="18">
    <location>
        <begin position="248"/>
        <end position="455"/>
    </location>
</feature>
<feature type="binding site" evidence="18">
    <location>
        <position position="224"/>
    </location>
    <ligand>
        <name>UDP-N-acetyl-alpha-D-glucosamine</name>
        <dbReference type="ChEBI" id="CHEBI:57705"/>
    </ligand>
</feature>
<dbReference type="Gene3D" id="3.90.550.10">
    <property type="entry name" value="Spore Coat Polysaccharide Biosynthesis Protein SpsA, Chain A"/>
    <property type="match status" value="1"/>
</dbReference>
<dbReference type="EMBL" id="FXUV02000001">
    <property type="protein sequence ID" value="SNB51128.1"/>
    <property type="molecule type" value="Genomic_DNA"/>
</dbReference>
<evidence type="ECO:0000259" key="19">
    <source>
        <dbReference type="Pfam" id="PF12804"/>
    </source>
</evidence>
<comment type="catalytic activity">
    <reaction evidence="15 18">
        <text>alpha-D-glucosamine 1-phosphate + acetyl-CoA = N-acetyl-alpha-D-glucosamine 1-phosphate + CoA + H(+)</text>
        <dbReference type="Rhea" id="RHEA:13725"/>
        <dbReference type="ChEBI" id="CHEBI:15378"/>
        <dbReference type="ChEBI" id="CHEBI:57287"/>
        <dbReference type="ChEBI" id="CHEBI:57288"/>
        <dbReference type="ChEBI" id="CHEBI:57776"/>
        <dbReference type="ChEBI" id="CHEBI:58516"/>
        <dbReference type="EC" id="2.3.1.157"/>
    </reaction>
</comment>
<keyword evidence="12 18" id="KW-0511">Multifunctional enzyme</keyword>
<dbReference type="UniPathway" id="UPA00973"/>
<evidence type="ECO:0000256" key="2">
    <source>
        <dbReference type="ARBA" id="ARBA00007707"/>
    </source>
</evidence>
<feature type="domain" description="Mannose-1-phosphate guanyltransferase C-terminal" evidence="20">
    <location>
        <begin position="267"/>
        <end position="352"/>
    </location>
</feature>
<keyword evidence="23" id="KW-1185">Reference proteome</keyword>
<evidence type="ECO:0000313" key="23">
    <source>
        <dbReference type="Proteomes" id="UP000215450"/>
    </source>
</evidence>
<feature type="binding site" evidence="18">
    <location>
        <position position="73"/>
    </location>
    <ligand>
        <name>UDP-N-acetyl-alpha-D-glucosamine</name>
        <dbReference type="ChEBI" id="CHEBI:57705"/>
    </ligand>
</feature>
<dbReference type="Pfam" id="PF25087">
    <property type="entry name" value="GMPPB_C"/>
    <property type="match status" value="1"/>
</dbReference>
<feature type="binding site" evidence="18">
    <location>
        <position position="330"/>
    </location>
    <ligand>
        <name>UDP-N-acetyl-alpha-D-glucosamine</name>
        <dbReference type="ChEBI" id="CHEBI:57705"/>
    </ligand>
</feature>
<dbReference type="GO" id="GO:0016020">
    <property type="term" value="C:membrane"/>
    <property type="evidence" value="ECO:0007669"/>
    <property type="project" value="GOC"/>
</dbReference>